<evidence type="ECO:0000313" key="1">
    <source>
        <dbReference type="EMBL" id="MBB6068184.1"/>
    </source>
</evidence>
<organism evidence="1 2">
    <name type="scientific">Methanococcus maripaludis</name>
    <name type="common">Methanococcus deltae</name>
    <dbReference type="NCBI Taxonomy" id="39152"/>
    <lineage>
        <taxon>Archaea</taxon>
        <taxon>Methanobacteriati</taxon>
        <taxon>Methanobacteriota</taxon>
        <taxon>Methanomada group</taxon>
        <taxon>Methanococci</taxon>
        <taxon>Methanococcales</taxon>
        <taxon>Methanococcaceae</taxon>
        <taxon>Methanococcus</taxon>
    </lineage>
</organism>
<gene>
    <name evidence="1" type="ORF">HNP97_001697</name>
</gene>
<name>A0A7J9S2J2_METMI</name>
<proteinExistence type="predicted"/>
<sequence>MGGDKEFLEALEKYYKYCPNIKTDLDFIGEIKLDYELYGHDTSKLGKLYSQENLKTNSRLWLIAINTNLLKSKIVKPLLNSLDTDIRSKLEKFQFEYSYAPKINAEFDTMTNKVIIYDILHKIYRFYAKSKIIERGIHKYDPNLADEFIKGTCSHIFKFYDVAKKHPYDNKNRLPKYNLPIAARLAAKKNAGMYELFILAHEYAHVYRGHKATEKISESVARQQEIDADSKAVEWIINLKENLKNGSEMHFTPDISLIADEFMLVHVLEVNGILKEDYHPKSKERLQNIYENVKDKLTDSEIESFENTLKDMDLNCKIENFEISEELEEKLKNIIENTENSP</sequence>
<comment type="caution">
    <text evidence="1">The sequence shown here is derived from an EMBL/GenBank/DDBJ whole genome shotgun (WGS) entry which is preliminary data.</text>
</comment>
<dbReference type="EMBL" id="JACHIQ010000003">
    <property type="protein sequence ID" value="MBB6068184.1"/>
    <property type="molecule type" value="Genomic_DNA"/>
</dbReference>
<protein>
    <submittedName>
        <fullName evidence="1">Uncharacterized protein</fullName>
    </submittedName>
</protein>
<evidence type="ECO:0000313" key="2">
    <source>
        <dbReference type="Proteomes" id="UP000584706"/>
    </source>
</evidence>
<accession>A0A7J9S2J2</accession>
<dbReference type="RefSeq" id="WP_183547442.1">
    <property type="nucleotide sequence ID" value="NZ_JACHIQ010000003.1"/>
</dbReference>
<reference evidence="1 2" key="1">
    <citation type="submission" date="2020-08" db="EMBL/GenBank/DDBJ databases">
        <title>Genomic Encyclopedia of Type Strains, Phase IV (KMG-V): Genome sequencing to study the core and pangenomes of soil and plant-associated prokaryotes.</title>
        <authorList>
            <person name="Whitman W."/>
        </authorList>
    </citation>
    <scope>NUCLEOTIDE SEQUENCE [LARGE SCALE GENOMIC DNA]</scope>
    <source>
        <strain evidence="1 2">DSM 7078</strain>
    </source>
</reference>
<dbReference type="Proteomes" id="UP000584706">
    <property type="component" value="Unassembled WGS sequence"/>
</dbReference>
<dbReference type="AlphaFoldDB" id="A0A7J9S2J2"/>